<dbReference type="KEGG" id="ela:UCREL1_10232"/>
<dbReference type="Proteomes" id="UP000012174">
    <property type="component" value="Unassembled WGS sequence"/>
</dbReference>
<accession>M7S9J9</accession>
<reference evidence="2" key="1">
    <citation type="journal article" date="2013" name="Genome Announc.">
        <title>Draft genome sequence of the grapevine dieback fungus Eutypa lata UCR-EL1.</title>
        <authorList>
            <person name="Blanco-Ulate B."/>
            <person name="Rolshausen P.E."/>
            <person name="Cantu D."/>
        </authorList>
    </citation>
    <scope>NUCLEOTIDE SEQUENCE [LARGE SCALE GENOMIC DNA]</scope>
    <source>
        <strain evidence="2">UCR-EL1</strain>
    </source>
</reference>
<sequence>MSATTRGPLDLEIREEILTGLMREAHREFLETRYPGIPLGDWKAGRVRRVNGQLTSVKTLKFAVKRGTFVCFDANTEQFKESRVRARDMVKGVLDNYHQSLSELREIAYYEVHNEDVGKAMQNAALLLGKGEPRSFEKVYEICPGSDGWNELRFRNPFIIGVEKMLEEYAVEAGNASIEKVVISFEDEDSDYDSTAWNDYDSYLSIHLRR</sequence>
<organism evidence="1 2">
    <name type="scientific">Eutypa lata (strain UCR-EL1)</name>
    <name type="common">Grapevine dieback disease fungus</name>
    <name type="synonym">Eutypa armeniacae</name>
    <dbReference type="NCBI Taxonomy" id="1287681"/>
    <lineage>
        <taxon>Eukaryota</taxon>
        <taxon>Fungi</taxon>
        <taxon>Dikarya</taxon>
        <taxon>Ascomycota</taxon>
        <taxon>Pezizomycotina</taxon>
        <taxon>Sordariomycetes</taxon>
        <taxon>Xylariomycetidae</taxon>
        <taxon>Xylariales</taxon>
        <taxon>Diatrypaceae</taxon>
        <taxon>Eutypa</taxon>
    </lineage>
</organism>
<keyword evidence="2" id="KW-1185">Reference proteome</keyword>
<evidence type="ECO:0000313" key="2">
    <source>
        <dbReference type="Proteomes" id="UP000012174"/>
    </source>
</evidence>
<dbReference type="EMBL" id="KB707370">
    <property type="protein sequence ID" value="EMR62824.1"/>
    <property type="molecule type" value="Genomic_DNA"/>
</dbReference>
<protein>
    <submittedName>
        <fullName evidence="1">Uncharacterized protein</fullName>
    </submittedName>
</protein>
<name>M7S9J9_EUTLA</name>
<proteinExistence type="predicted"/>
<dbReference type="AlphaFoldDB" id="M7S9J9"/>
<gene>
    <name evidence="1" type="ORF">UCREL1_10232</name>
</gene>
<dbReference type="OrthoDB" id="4723976at2759"/>
<dbReference type="HOGENOM" id="CLU_1310116_0_0_1"/>
<evidence type="ECO:0000313" key="1">
    <source>
        <dbReference type="EMBL" id="EMR62824.1"/>
    </source>
</evidence>